<dbReference type="PANTHER" id="PTHR36836">
    <property type="entry name" value="COLANIC ACID BIOSYNTHESIS PROTEIN WCAK"/>
    <property type="match status" value="1"/>
</dbReference>
<dbReference type="EMBL" id="AFZE01000001">
    <property type="protein sequence ID" value="EHL16821.1"/>
    <property type="molecule type" value="Genomic_DNA"/>
</dbReference>
<dbReference type="InterPro" id="IPR007345">
    <property type="entry name" value="Polysacch_pyruvyl_Trfase"/>
</dbReference>
<feature type="coiled-coil region" evidence="1">
    <location>
        <begin position="315"/>
        <end position="349"/>
    </location>
</feature>
<organism evidence="3 4">
    <name type="scientific">Peptoanaerobacter stomatis</name>
    <dbReference type="NCBI Taxonomy" id="796937"/>
    <lineage>
        <taxon>Bacteria</taxon>
        <taxon>Bacillati</taxon>
        <taxon>Bacillota</taxon>
        <taxon>Clostridia</taxon>
        <taxon>Peptostreptococcales</taxon>
        <taxon>Filifactoraceae</taxon>
        <taxon>Peptoanaerobacter</taxon>
    </lineage>
</organism>
<accession>G9WXH4</accession>
<evidence type="ECO:0000256" key="1">
    <source>
        <dbReference type="SAM" id="Coils"/>
    </source>
</evidence>
<dbReference type="PATRIC" id="fig|796937.3.peg.65"/>
<dbReference type="AlphaFoldDB" id="G9WXH4"/>
<dbReference type="InterPro" id="IPR019896">
    <property type="entry name" value="Polysacch_pyruvyl_Trfase_CsaB"/>
</dbReference>
<dbReference type="RefSeq" id="WP_009524300.1">
    <property type="nucleotide sequence ID" value="NZ_JH414546.1"/>
</dbReference>
<feature type="domain" description="Polysaccharide pyruvyl transferase" evidence="2">
    <location>
        <begin position="14"/>
        <end position="293"/>
    </location>
</feature>
<dbReference type="PANTHER" id="PTHR36836:SF1">
    <property type="entry name" value="COLANIC ACID BIOSYNTHESIS PROTEIN WCAK"/>
    <property type="match status" value="1"/>
</dbReference>
<reference evidence="3 4" key="1">
    <citation type="submission" date="2011-08" db="EMBL/GenBank/DDBJ databases">
        <title>The Genome Sequence of Eubacteriaceae bacterium ACC19a.</title>
        <authorList>
            <consortium name="The Broad Institute Genome Sequencing Platform"/>
            <person name="Earl A."/>
            <person name="Ward D."/>
            <person name="Feldgarden M."/>
            <person name="Gevers D."/>
            <person name="Sizova M."/>
            <person name="Hazen A."/>
            <person name="Epstein S."/>
            <person name="Young S.K."/>
            <person name="Zeng Q."/>
            <person name="Gargeya S."/>
            <person name="Fitzgerald M."/>
            <person name="Haas B."/>
            <person name="Abouelleil A."/>
            <person name="Alvarado L."/>
            <person name="Arachchi H.M."/>
            <person name="Berlin A."/>
            <person name="Brown A."/>
            <person name="Chapman S.B."/>
            <person name="Chen Z."/>
            <person name="Dunbar C."/>
            <person name="Freedman E."/>
            <person name="Gearin G."/>
            <person name="Gellesch M."/>
            <person name="Goldberg J."/>
            <person name="Griggs A."/>
            <person name="Gujja S."/>
            <person name="Heiman D."/>
            <person name="Howarth C."/>
            <person name="Larson L."/>
            <person name="Lui A."/>
            <person name="MacDonald P.J.P."/>
            <person name="Montmayeur A."/>
            <person name="Murphy C."/>
            <person name="Neiman D."/>
            <person name="Pearson M."/>
            <person name="Priest M."/>
            <person name="Roberts A."/>
            <person name="Saif S."/>
            <person name="Shea T."/>
            <person name="Shenoy N."/>
            <person name="Sisk P."/>
            <person name="Stolte C."/>
            <person name="Sykes S."/>
            <person name="Wortman J."/>
            <person name="Nusbaum C."/>
            <person name="Birren B."/>
        </authorList>
    </citation>
    <scope>NUCLEOTIDE SEQUENCE [LARGE SCALE GENOMIC DNA]</scope>
    <source>
        <strain evidence="3 4">ACC19a</strain>
    </source>
</reference>
<name>G9WXH4_9FIRM</name>
<protein>
    <submittedName>
        <fullName evidence="3">Polysaccharide pyruvyl transferase CsaB</fullName>
    </submittedName>
</protein>
<comment type="caution">
    <text evidence="3">The sequence shown here is derived from an EMBL/GenBank/DDBJ whole genome shotgun (WGS) entry which is preliminary data.</text>
</comment>
<gene>
    <name evidence="3" type="ORF">HMPREF9629_00063</name>
</gene>
<sequence length="360" mass="41320">MHKILLSGYYGYNNAGDEAILKSIIANIKKIDKNADITVLSDNIEFTKEKYNINAVKRFNPLHILKALLQCDILISGGGTLFQDKTSTRSLIYYTSIINIAKLFGKKVMIYANGIGPLKKQSNIKRVKKSIEKSDIITLRDIKTLETVKLMKVENENIFLTTDPVFSLKPDDNAQALLKENNIPCDKEFVVISVRSWDKQGEFTTIFAKACDYIIEKYDKNVIFFALQYPHDLKSTHIIKQKMKNNSYIIQDITPMQMMGIMQKATYVISMRLHGLIFASSVCTPVLGFSYDPKIDNLLNQIDMPVCSKIEDMSIEDMKKSVDDMEINLQSYRTKLENKIEKIKEMAKKNFDYMKLIIEK</sequence>
<dbReference type="Proteomes" id="UP000006437">
    <property type="component" value="Unassembled WGS sequence"/>
</dbReference>
<dbReference type="BioCyc" id="EBAC796937-HMP:GMGH-63-MONOMER"/>
<evidence type="ECO:0000313" key="3">
    <source>
        <dbReference type="EMBL" id="EHL16821.1"/>
    </source>
</evidence>
<keyword evidence="1" id="KW-0175">Coiled coil</keyword>
<evidence type="ECO:0000259" key="2">
    <source>
        <dbReference type="Pfam" id="PF04230"/>
    </source>
</evidence>
<dbReference type="HOGENOM" id="CLU_039510_0_1_9"/>
<dbReference type="NCBIfam" id="TIGR03609">
    <property type="entry name" value="S_layer_CsaB"/>
    <property type="match status" value="1"/>
</dbReference>
<dbReference type="GO" id="GO:0016740">
    <property type="term" value="F:transferase activity"/>
    <property type="evidence" value="ECO:0007669"/>
    <property type="project" value="UniProtKB-KW"/>
</dbReference>
<keyword evidence="3" id="KW-0808">Transferase</keyword>
<proteinExistence type="predicted"/>
<dbReference type="Pfam" id="PF04230">
    <property type="entry name" value="PS_pyruv_trans"/>
    <property type="match status" value="1"/>
</dbReference>
<evidence type="ECO:0000313" key="4">
    <source>
        <dbReference type="Proteomes" id="UP000006437"/>
    </source>
</evidence>